<sequence>MDDRSTGLPEPEQIVDLPHFVTALGQLRLWAGAPSYRSLAKAVGPLMRPPQVVAHTTVTDMFKPGRRRLDVDLVAAVLRALGLDEPTATRWLAACVRVHSEAKTGGSAGALRQLPPDLPTFVGREREIAQVLAATFGTADPAGNADGVGAADSPTVVISAIEGMAGVGKTQLAVHAAHLMVRAGRYADVQLYVNLRGHDPEHPPADPAAVLDAFLRHLDVPAQQIPEDLDGRAAMFRDRLTGRQALLLLDNAADEEQVRPLVPAEPGCLVLVTSRRTLAGLDGAVLHQLAPMTPEESLALLAGIAGAERVEAEPGAAARLVETCGHLPLAVALLASRLRTRPNWKISHLLERLTEAGLDAIAVGRRTLKPIFDLSYDGLPAEAQHLFQALGLFHGTDITARTAATLAGTSTVAAQALLELLQDEHMLQQPAPGRYTMHDLIRAYAAERAALLPAPERRAALARTVAWYALSTDAAVAVVAPHRSQVPVWEGRDLAEPGIPTDRFERHDEALAWLTEERQNLAAALEHAQQLDSPFLVETLALLLTDFLAIQDYWEDYLAAEEVRVANAARQGDTLTQAQALNGMARALMEKERYVEALRAGHAAMELHADIGTVRMRAATTETVALVHYFQEEYQQSLDWFLKALALRREDDYAFGLAATLNNLANVYVELGMADAAMAAQQEAISTAEAADLPYAVGLLKSAHGQSLRDLGRLDDSAAWLRESIAVFEGLGDHRNHATTLDHLAGVLDRAGRPEEAAESRRLAEELRRRADAV</sequence>
<evidence type="ECO:0000313" key="3">
    <source>
        <dbReference type="EMBL" id="MFC5908368.1"/>
    </source>
</evidence>
<dbReference type="PANTHER" id="PTHR47691">
    <property type="entry name" value="REGULATOR-RELATED"/>
    <property type="match status" value="1"/>
</dbReference>
<keyword evidence="3" id="KW-0547">Nucleotide-binding</keyword>
<feature type="domain" description="NB-ARC" evidence="2">
    <location>
        <begin position="158"/>
        <end position="309"/>
    </location>
</feature>
<dbReference type="Pfam" id="PF13424">
    <property type="entry name" value="TPR_12"/>
    <property type="match status" value="2"/>
</dbReference>
<comment type="caution">
    <text evidence="3">The sequence shown here is derived from an EMBL/GenBank/DDBJ whole genome shotgun (WGS) entry which is preliminary data.</text>
</comment>
<dbReference type="Gene3D" id="3.40.50.300">
    <property type="entry name" value="P-loop containing nucleotide triphosphate hydrolases"/>
    <property type="match status" value="1"/>
</dbReference>
<dbReference type="InterPro" id="IPR011990">
    <property type="entry name" value="TPR-like_helical_dom_sf"/>
</dbReference>
<evidence type="ECO:0000313" key="4">
    <source>
        <dbReference type="Proteomes" id="UP001596174"/>
    </source>
</evidence>
<dbReference type="Proteomes" id="UP001596174">
    <property type="component" value="Unassembled WGS sequence"/>
</dbReference>
<gene>
    <name evidence="3" type="ORF">ACFP3V_14240</name>
</gene>
<protein>
    <submittedName>
        <fullName evidence="3">ATP-binding protein</fullName>
    </submittedName>
</protein>
<dbReference type="InterPro" id="IPR036388">
    <property type="entry name" value="WH-like_DNA-bd_sf"/>
</dbReference>
<dbReference type="GO" id="GO:0005524">
    <property type="term" value="F:ATP binding"/>
    <property type="evidence" value="ECO:0007669"/>
    <property type="project" value="UniProtKB-KW"/>
</dbReference>
<dbReference type="Gene3D" id="1.10.10.10">
    <property type="entry name" value="Winged helix-like DNA-binding domain superfamily/Winged helix DNA-binding domain"/>
    <property type="match status" value="1"/>
</dbReference>
<dbReference type="InterPro" id="IPR002182">
    <property type="entry name" value="NB-ARC"/>
</dbReference>
<dbReference type="InterPro" id="IPR019734">
    <property type="entry name" value="TPR_rpt"/>
</dbReference>
<name>A0ABW1G1N8_9ACTN</name>
<keyword evidence="3" id="KW-0067">ATP-binding</keyword>
<dbReference type="Pfam" id="PF00931">
    <property type="entry name" value="NB-ARC"/>
    <property type="match status" value="1"/>
</dbReference>
<proteinExistence type="predicted"/>
<accession>A0ABW1G1N8</accession>
<evidence type="ECO:0000256" key="1">
    <source>
        <dbReference type="ARBA" id="ARBA00022737"/>
    </source>
</evidence>
<keyword evidence="1" id="KW-0677">Repeat</keyword>
<dbReference type="Gene3D" id="1.10.8.430">
    <property type="entry name" value="Helical domain of apoptotic protease-activating factors"/>
    <property type="match status" value="1"/>
</dbReference>
<dbReference type="InterPro" id="IPR042197">
    <property type="entry name" value="Apaf_helical"/>
</dbReference>
<dbReference type="SMART" id="SM00028">
    <property type="entry name" value="TPR"/>
    <property type="match status" value="3"/>
</dbReference>
<dbReference type="SUPFAM" id="SSF52540">
    <property type="entry name" value="P-loop containing nucleoside triphosphate hydrolases"/>
    <property type="match status" value="1"/>
</dbReference>
<keyword evidence="4" id="KW-1185">Reference proteome</keyword>
<dbReference type="InterPro" id="IPR027417">
    <property type="entry name" value="P-loop_NTPase"/>
</dbReference>
<dbReference type="RefSeq" id="WP_380583363.1">
    <property type="nucleotide sequence ID" value="NZ_JBHSQJ010000055.1"/>
</dbReference>
<dbReference type="EMBL" id="JBHSQJ010000055">
    <property type="protein sequence ID" value="MFC5908368.1"/>
    <property type="molecule type" value="Genomic_DNA"/>
</dbReference>
<dbReference type="PRINTS" id="PR00364">
    <property type="entry name" value="DISEASERSIST"/>
</dbReference>
<evidence type="ECO:0000259" key="2">
    <source>
        <dbReference type="Pfam" id="PF00931"/>
    </source>
</evidence>
<dbReference type="SUPFAM" id="SSF48452">
    <property type="entry name" value="TPR-like"/>
    <property type="match status" value="2"/>
</dbReference>
<dbReference type="PANTHER" id="PTHR47691:SF3">
    <property type="entry name" value="HTH-TYPE TRANSCRIPTIONAL REGULATOR RV0890C-RELATED"/>
    <property type="match status" value="1"/>
</dbReference>
<dbReference type="Gene3D" id="1.25.40.10">
    <property type="entry name" value="Tetratricopeptide repeat domain"/>
    <property type="match status" value="2"/>
</dbReference>
<reference evidence="4" key="1">
    <citation type="journal article" date="2019" name="Int. J. Syst. Evol. Microbiol.">
        <title>The Global Catalogue of Microorganisms (GCM) 10K type strain sequencing project: providing services to taxonomists for standard genome sequencing and annotation.</title>
        <authorList>
            <consortium name="The Broad Institute Genomics Platform"/>
            <consortium name="The Broad Institute Genome Sequencing Center for Infectious Disease"/>
            <person name="Wu L."/>
            <person name="Ma J."/>
        </authorList>
    </citation>
    <scope>NUCLEOTIDE SEQUENCE [LARGE SCALE GENOMIC DNA]</scope>
    <source>
        <strain evidence="4">JCM 4816</strain>
    </source>
</reference>
<organism evidence="3 4">
    <name type="scientific">Streptacidiphilus monticola</name>
    <dbReference type="NCBI Taxonomy" id="2161674"/>
    <lineage>
        <taxon>Bacteria</taxon>
        <taxon>Bacillati</taxon>
        <taxon>Actinomycetota</taxon>
        <taxon>Actinomycetes</taxon>
        <taxon>Kitasatosporales</taxon>
        <taxon>Streptomycetaceae</taxon>
        <taxon>Streptacidiphilus</taxon>
    </lineage>
</organism>